<gene>
    <name evidence="1" type="ORF">CCHLO57077_00011547</name>
</gene>
<dbReference type="AlphaFoldDB" id="A0AA35VIZ8"/>
<proteinExistence type="predicted"/>
<comment type="caution">
    <text evidence="1">The sequence shown here is derived from an EMBL/GenBank/DDBJ whole genome shotgun (WGS) entry which is preliminary data.</text>
</comment>
<name>A0AA35VIZ8_9HYPO</name>
<protein>
    <submittedName>
        <fullName evidence="1">Uncharacterized protein</fullName>
    </submittedName>
</protein>
<dbReference type="Proteomes" id="UP001160390">
    <property type="component" value="Unassembled WGS sequence"/>
</dbReference>
<evidence type="ECO:0000313" key="2">
    <source>
        <dbReference type="Proteomes" id="UP001160390"/>
    </source>
</evidence>
<reference evidence="1" key="1">
    <citation type="submission" date="2023-01" db="EMBL/GenBank/DDBJ databases">
        <authorList>
            <person name="Piombo E."/>
        </authorList>
    </citation>
    <scope>NUCLEOTIDE SEQUENCE</scope>
</reference>
<organism evidence="1 2">
    <name type="scientific">Clonostachys chloroleuca</name>
    <dbReference type="NCBI Taxonomy" id="1926264"/>
    <lineage>
        <taxon>Eukaryota</taxon>
        <taxon>Fungi</taxon>
        <taxon>Dikarya</taxon>
        <taxon>Ascomycota</taxon>
        <taxon>Pezizomycotina</taxon>
        <taxon>Sordariomycetes</taxon>
        <taxon>Hypocreomycetidae</taxon>
        <taxon>Hypocreales</taxon>
        <taxon>Bionectriaceae</taxon>
        <taxon>Clonostachys</taxon>
    </lineage>
</organism>
<evidence type="ECO:0000313" key="1">
    <source>
        <dbReference type="EMBL" id="CAI6099793.1"/>
    </source>
</evidence>
<dbReference type="EMBL" id="CABFNP030001329">
    <property type="protein sequence ID" value="CAI6099793.1"/>
    <property type="molecule type" value="Genomic_DNA"/>
</dbReference>
<keyword evidence="2" id="KW-1185">Reference proteome</keyword>
<accession>A0AA35VIZ8</accession>
<sequence length="60" mass="7014">MVASDIQPVDNFDKIAKANTVFEEDDELKQNVQVDWSELEEKKAKWKNLLINVDGRRVRP</sequence>